<evidence type="ECO:0000313" key="2">
    <source>
        <dbReference type="Proteomes" id="UP000192042"/>
    </source>
</evidence>
<dbReference type="RefSeq" id="WP_080886469.1">
    <property type="nucleotide sequence ID" value="NZ_LT828648.1"/>
</dbReference>
<reference evidence="1 2" key="1">
    <citation type="submission" date="2017-03" db="EMBL/GenBank/DDBJ databases">
        <authorList>
            <person name="Afonso C.L."/>
            <person name="Miller P.J."/>
            <person name="Scott M.A."/>
            <person name="Spackman E."/>
            <person name="Goraichik I."/>
            <person name="Dimitrov K.M."/>
            <person name="Suarez D.L."/>
            <person name="Swayne D.E."/>
        </authorList>
    </citation>
    <scope>NUCLEOTIDE SEQUENCE [LARGE SCALE GENOMIC DNA]</scope>
    <source>
        <strain evidence="1">Genome sequencing of Nitrospira japonica strain NJ11</strain>
    </source>
</reference>
<dbReference type="STRING" id="1325564.NSJP_1846"/>
<evidence type="ECO:0000313" key="1">
    <source>
        <dbReference type="EMBL" id="SLM48018.1"/>
    </source>
</evidence>
<protein>
    <submittedName>
        <fullName evidence="1">Uncharacterized protein</fullName>
    </submittedName>
</protein>
<dbReference type="KEGG" id="nja:NSJP_1846"/>
<dbReference type="OrthoDB" id="118663at2"/>
<accession>A0A1W1I4S9</accession>
<dbReference type="Proteomes" id="UP000192042">
    <property type="component" value="Chromosome I"/>
</dbReference>
<keyword evidence="2" id="KW-1185">Reference proteome</keyword>
<sequence length="150" mass="16206">MVRFPGFVPGPPIAIDDLAVTDTKNHSDGTPSGSLEGRRFLPGSPAELAEAIELAFDYRGDVTIELASGERLDGYVFNRSTDGPAPALDLFPTDAPGVRNILYSDIRSIAFSGEDTATGKSWEAWVTKKESERRAEIERVTADAKARGHL</sequence>
<organism evidence="1 2">
    <name type="scientific">Nitrospira japonica</name>
    <dbReference type="NCBI Taxonomy" id="1325564"/>
    <lineage>
        <taxon>Bacteria</taxon>
        <taxon>Pseudomonadati</taxon>
        <taxon>Nitrospirota</taxon>
        <taxon>Nitrospiria</taxon>
        <taxon>Nitrospirales</taxon>
        <taxon>Nitrospiraceae</taxon>
        <taxon>Nitrospira</taxon>
    </lineage>
</organism>
<proteinExistence type="predicted"/>
<name>A0A1W1I4S9_9BACT</name>
<dbReference type="EMBL" id="LT828648">
    <property type="protein sequence ID" value="SLM48018.1"/>
    <property type="molecule type" value="Genomic_DNA"/>
</dbReference>
<gene>
    <name evidence="1" type="ORF">NSJP_1846</name>
</gene>
<dbReference type="AlphaFoldDB" id="A0A1W1I4S9"/>